<evidence type="ECO:0000313" key="2">
    <source>
        <dbReference type="EnsemblMetazoa" id="Aqu2.1.27773_001"/>
    </source>
</evidence>
<dbReference type="EnsemblMetazoa" id="Aqu2.1.27773_001">
    <property type="protein sequence ID" value="Aqu2.1.27773_001"/>
    <property type="gene ID" value="Aqu2.1.27773"/>
</dbReference>
<sequence>MTLLFLRYSSILRLISLLHSYLTFLSASLKTYDNVLCSLLSLIANQAGWFGGTVSRAAAPSCYLSSAAASAPHVHLILSSTDIPPSLPYRAEALVCWSKPIPFLTSPADDKECSQYAWDRPQVDATFDNLLESVSNDVDSPRLITVLADESGAWRQCVPISSLGLCLDDMSVRICVALRLGLPLCAAHTCRHCGATIDSLGLHWLSCKKGRMRFHRHAAINDVLHRALSSTGIPSCLERSGLFRSHGKRPDRLTLVPWEPGKPLFWDATVPDTLAYKLQSKVWLLTL</sequence>
<evidence type="ECO:0000256" key="1">
    <source>
        <dbReference type="SAM" id="SignalP"/>
    </source>
</evidence>
<proteinExistence type="predicted"/>
<name>A0A1X7UJV4_AMPQE</name>
<feature type="chain" id="PRO_5013050124" evidence="1">
    <location>
        <begin position="28"/>
        <end position="287"/>
    </location>
</feature>
<dbReference type="AlphaFoldDB" id="A0A1X7UJV4"/>
<dbReference type="InParanoid" id="A0A1X7UJV4"/>
<accession>A0A1X7UJV4</accession>
<dbReference type="OrthoDB" id="2016582at2759"/>
<reference evidence="2" key="1">
    <citation type="submission" date="2017-05" db="UniProtKB">
        <authorList>
            <consortium name="EnsemblMetazoa"/>
        </authorList>
    </citation>
    <scope>IDENTIFICATION</scope>
</reference>
<protein>
    <submittedName>
        <fullName evidence="2">Uncharacterized protein</fullName>
    </submittedName>
</protein>
<feature type="signal peptide" evidence="1">
    <location>
        <begin position="1"/>
        <end position="27"/>
    </location>
</feature>
<organism evidence="2">
    <name type="scientific">Amphimedon queenslandica</name>
    <name type="common">Sponge</name>
    <dbReference type="NCBI Taxonomy" id="400682"/>
    <lineage>
        <taxon>Eukaryota</taxon>
        <taxon>Metazoa</taxon>
        <taxon>Porifera</taxon>
        <taxon>Demospongiae</taxon>
        <taxon>Heteroscleromorpha</taxon>
        <taxon>Haplosclerida</taxon>
        <taxon>Niphatidae</taxon>
        <taxon>Amphimedon</taxon>
    </lineage>
</organism>
<keyword evidence="1" id="KW-0732">Signal</keyword>